<dbReference type="FunFam" id="3.40.605.10:FF:000006">
    <property type="entry name" value="1-pyrroline-5-carboxylate dehydrogenase"/>
    <property type="match status" value="1"/>
</dbReference>
<reference evidence="14" key="1">
    <citation type="submission" date="2019-06" db="EMBL/GenBank/DDBJ databases">
        <authorList>
            <person name="Broberg M."/>
        </authorList>
    </citation>
    <scope>NUCLEOTIDE SEQUENCE [LARGE SCALE GENOMIC DNA]</scope>
</reference>
<comment type="caution">
    <text evidence="13">The sequence shown here is derived from an EMBL/GenBank/DDBJ whole genome shotgun (WGS) entry which is preliminary data.</text>
</comment>
<dbReference type="InterPro" id="IPR016160">
    <property type="entry name" value="Ald_DH_CS_CYS"/>
</dbReference>
<dbReference type="FunFam" id="3.40.309.10:FF:000005">
    <property type="entry name" value="1-pyrroline-5-carboxylate dehydrogenase 1"/>
    <property type="match status" value="1"/>
</dbReference>
<accession>A0A9N9YA90</accession>
<dbReference type="InterPro" id="IPR029510">
    <property type="entry name" value="Ald_DH_CS_GLU"/>
</dbReference>
<feature type="region of interest" description="Disordered" evidence="11">
    <location>
        <begin position="31"/>
        <end position="51"/>
    </location>
</feature>
<dbReference type="InterPro" id="IPR016163">
    <property type="entry name" value="Ald_DH_C"/>
</dbReference>
<evidence type="ECO:0000256" key="11">
    <source>
        <dbReference type="SAM" id="MobiDB-lite"/>
    </source>
</evidence>
<dbReference type="InterPro" id="IPR050485">
    <property type="entry name" value="Proline_metab_enzyme"/>
</dbReference>
<evidence type="ECO:0000256" key="3">
    <source>
        <dbReference type="ARBA" id="ARBA00023002"/>
    </source>
</evidence>
<dbReference type="Proteomes" id="UP000754883">
    <property type="component" value="Unassembled WGS sequence"/>
</dbReference>
<organism evidence="13 14">
    <name type="scientific">Clonostachys byssicola</name>
    <dbReference type="NCBI Taxonomy" id="160290"/>
    <lineage>
        <taxon>Eukaryota</taxon>
        <taxon>Fungi</taxon>
        <taxon>Dikarya</taxon>
        <taxon>Ascomycota</taxon>
        <taxon>Pezizomycotina</taxon>
        <taxon>Sordariomycetes</taxon>
        <taxon>Hypocreomycetidae</taxon>
        <taxon>Hypocreales</taxon>
        <taxon>Bionectriaceae</taxon>
        <taxon>Clonostachys</taxon>
    </lineage>
</organism>
<dbReference type="InterPro" id="IPR015590">
    <property type="entry name" value="Aldehyde_DH_dom"/>
</dbReference>
<keyword evidence="3 8" id="KW-0560">Oxidoreductase</keyword>
<dbReference type="OrthoDB" id="5322683at2759"/>
<feature type="active site" evidence="7">
    <location>
        <position position="322"/>
    </location>
</feature>
<comment type="catalytic activity">
    <reaction evidence="6 9">
        <text>L-glutamate 5-semialdehyde + NAD(+) + H2O = L-glutamate + NADH + 2 H(+)</text>
        <dbReference type="Rhea" id="RHEA:30235"/>
        <dbReference type="ChEBI" id="CHEBI:15377"/>
        <dbReference type="ChEBI" id="CHEBI:15378"/>
        <dbReference type="ChEBI" id="CHEBI:29985"/>
        <dbReference type="ChEBI" id="CHEBI:57540"/>
        <dbReference type="ChEBI" id="CHEBI:57945"/>
        <dbReference type="ChEBI" id="CHEBI:58066"/>
        <dbReference type="EC" id="1.2.1.88"/>
    </reaction>
</comment>
<evidence type="ECO:0000256" key="10">
    <source>
        <dbReference type="RuleBase" id="RU366030"/>
    </source>
</evidence>
<evidence type="ECO:0000313" key="14">
    <source>
        <dbReference type="Proteomes" id="UP000754883"/>
    </source>
</evidence>
<dbReference type="Gene3D" id="3.40.605.10">
    <property type="entry name" value="Aldehyde Dehydrogenase, Chain A, domain 1"/>
    <property type="match status" value="1"/>
</dbReference>
<evidence type="ECO:0000256" key="9">
    <source>
        <dbReference type="RuleBase" id="RU366016"/>
    </source>
</evidence>
<dbReference type="PROSITE" id="PS00070">
    <property type="entry name" value="ALDEHYDE_DEHYDR_CYS"/>
    <property type="match status" value="1"/>
</dbReference>
<dbReference type="Gene3D" id="3.40.309.10">
    <property type="entry name" value="Aldehyde Dehydrogenase, Chain A, domain 2"/>
    <property type="match status" value="1"/>
</dbReference>
<evidence type="ECO:0000256" key="2">
    <source>
        <dbReference type="ARBA" id="ARBA00009986"/>
    </source>
</evidence>
<dbReference type="GO" id="GO:0005759">
    <property type="term" value="C:mitochondrial matrix"/>
    <property type="evidence" value="ECO:0007669"/>
    <property type="project" value="TreeGrafter"/>
</dbReference>
<dbReference type="AlphaFoldDB" id="A0A9N9YA90"/>
<dbReference type="Pfam" id="PF00171">
    <property type="entry name" value="Aldedh"/>
    <property type="match status" value="1"/>
</dbReference>
<dbReference type="InterPro" id="IPR016161">
    <property type="entry name" value="Ald_DH/histidinol_DH"/>
</dbReference>
<protein>
    <recommendedName>
        <fullName evidence="9 10">Multifunctional fusion protein</fullName>
    </recommendedName>
    <domain>
        <recommendedName>
            <fullName evidence="10">Delta-1-pyrroline-5-carboxylate dehydrogenase</fullName>
            <shortName evidence="10">P5C dehydrogenase</shortName>
        </recommendedName>
        <alternativeName>
            <fullName evidence="9">L-glutamate gamma-semialdehyde dehydrogenase</fullName>
        </alternativeName>
    </domain>
    <domain>
        <recommendedName>
            <fullName evidence="9">L-glutamate gamma-semialdehyde dehydrogenase</fullName>
            <ecNumber evidence="9">1.2.1.88</ecNumber>
        </recommendedName>
    </domain>
</protein>
<dbReference type="PANTHER" id="PTHR42862">
    <property type="entry name" value="DELTA-1-PYRROLINE-5-CARBOXYLATE DEHYDROGENASE 1, ISOFORM A-RELATED"/>
    <property type="match status" value="1"/>
</dbReference>
<evidence type="ECO:0000313" key="13">
    <source>
        <dbReference type="EMBL" id="CAG9998265.1"/>
    </source>
</evidence>
<feature type="domain" description="Aldehyde dehydrogenase" evidence="12">
    <location>
        <begin position="82"/>
        <end position="553"/>
    </location>
</feature>
<evidence type="ECO:0000256" key="1">
    <source>
        <dbReference type="ARBA" id="ARBA00004786"/>
    </source>
</evidence>
<evidence type="ECO:0000256" key="8">
    <source>
        <dbReference type="RuleBase" id="RU003345"/>
    </source>
</evidence>
<name>A0A9N9YA90_9HYPO</name>
<sequence length="570" mass="62671">MQSRAFLRRGKRISTGGFKRPTLPVARFSTIAPPPFENAPPKHYAKGSPERDELSKTLHQMKESFPAKIPITVSGKIINSDTTSKQINPSNHAQVVAEYASASTADVNAAIDAALKAKLIWEAMSFDDRAAIFLRAAELVSTKYRSEMVAAVMLGQSKNIWQGEIDGALETIDFIRQYVAEAGKLFQQQPKIHDKTSWNKLEYRPLEGFVYAIAPFNFTGLFSTLVAPVSLLGNVVLWKPSDYALHSSWLLYKIILEAGLPKDVIQFVPGNPQVVTDAVLARPEFGALSFIGSTEVYRELIGKIGQATAQGRYNSYPRIIGETGGKNFHLVHGSADVKNAVLNTIRAGFEYQGQKCSAASRVYVAESVWPQFKEILVSELSKIKTGSPDDYRNLVNAVIHERAFDRLNDVITAAKSDPELELVAGGQASKAEGFYIHPTVYRSTNPDHDIMRRELFGPLLAVYVYPDAEFSKTLESIDKSQFALTGSVFVTDPLASREAQDKLMHAAGNLYLNTKCTGSAVGQQPFGGSRQSGSNDKSGTVAFLTRYVSVRTVKEAFDTLDDVHYPSNEA</sequence>
<reference evidence="13 14" key="2">
    <citation type="submission" date="2021-10" db="EMBL/GenBank/DDBJ databases">
        <authorList>
            <person name="Piombo E."/>
        </authorList>
    </citation>
    <scope>NUCLEOTIDE SEQUENCE [LARGE SCALE GENOMIC DNA]</scope>
</reference>
<evidence type="ECO:0000256" key="5">
    <source>
        <dbReference type="ARBA" id="ARBA00023062"/>
    </source>
</evidence>
<dbReference type="GO" id="GO:0003842">
    <property type="term" value="F:L-glutamate gamma-semialdehyde dehydrogenase activity"/>
    <property type="evidence" value="ECO:0007669"/>
    <property type="project" value="UniProtKB-UniRule"/>
</dbReference>
<comment type="similarity">
    <text evidence="2 8">Belongs to the aldehyde dehydrogenase family.</text>
</comment>
<gene>
    <name evidence="13" type="ORF">CBYS24578_00003561</name>
</gene>
<dbReference type="PANTHER" id="PTHR42862:SF1">
    <property type="entry name" value="DELTA-1-PYRROLINE-5-CARBOXYLATE DEHYDROGENASE 2, ISOFORM A-RELATED"/>
    <property type="match status" value="1"/>
</dbReference>
<dbReference type="PROSITE" id="PS00687">
    <property type="entry name" value="ALDEHYDE_DEHYDR_GLU"/>
    <property type="match status" value="1"/>
</dbReference>
<comment type="pathway">
    <text evidence="1 9">Amino-acid degradation; L-proline degradation into L-glutamate; L-glutamate from L-proline: step 2/2.</text>
</comment>
<evidence type="ECO:0000259" key="12">
    <source>
        <dbReference type="Pfam" id="PF00171"/>
    </source>
</evidence>
<evidence type="ECO:0000256" key="4">
    <source>
        <dbReference type="ARBA" id="ARBA00023027"/>
    </source>
</evidence>
<dbReference type="GO" id="GO:0010133">
    <property type="term" value="P:L-proline catabolic process to L-glutamate"/>
    <property type="evidence" value="ECO:0007669"/>
    <property type="project" value="UniProtKB-UniRule"/>
</dbReference>
<keyword evidence="5 9" id="KW-0642">Proline metabolism</keyword>
<dbReference type="InterPro" id="IPR005931">
    <property type="entry name" value="P5CDH/ALDH4A1"/>
</dbReference>
<dbReference type="NCBIfam" id="TIGR01236">
    <property type="entry name" value="D1pyr5carbox1"/>
    <property type="match status" value="1"/>
</dbReference>
<keyword evidence="14" id="KW-1185">Reference proteome</keyword>
<dbReference type="EMBL" id="CABFNO020001546">
    <property type="protein sequence ID" value="CAG9998265.1"/>
    <property type="molecule type" value="Genomic_DNA"/>
</dbReference>
<evidence type="ECO:0000256" key="6">
    <source>
        <dbReference type="ARBA" id="ARBA00048142"/>
    </source>
</evidence>
<dbReference type="EC" id="1.2.1.88" evidence="9"/>
<proteinExistence type="inferred from homology"/>
<evidence type="ECO:0000256" key="7">
    <source>
        <dbReference type="PROSITE-ProRule" id="PRU10007"/>
    </source>
</evidence>
<dbReference type="SUPFAM" id="SSF53720">
    <property type="entry name" value="ALDH-like"/>
    <property type="match status" value="1"/>
</dbReference>
<keyword evidence="4 9" id="KW-0520">NAD</keyword>
<dbReference type="InterPro" id="IPR016162">
    <property type="entry name" value="Ald_DH_N"/>
</dbReference>